<dbReference type="STRING" id="670580.A0A1X6N8V8"/>
<evidence type="ECO:0000313" key="4">
    <source>
        <dbReference type="Proteomes" id="UP000194127"/>
    </source>
</evidence>
<feature type="domain" description="PIN" evidence="2">
    <location>
        <begin position="1163"/>
        <end position="1313"/>
    </location>
</feature>
<dbReference type="GO" id="GO:0000184">
    <property type="term" value="P:nuclear-transcribed mRNA catabolic process, nonsense-mediated decay"/>
    <property type="evidence" value="ECO:0007669"/>
    <property type="project" value="TreeGrafter"/>
</dbReference>
<dbReference type="RefSeq" id="XP_024341744.1">
    <property type="nucleotide sequence ID" value="XM_024481885.1"/>
</dbReference>
<feature type="region of interest" description="Disordered" evidence="1">
    <location>
        <begin position="68"/>
        <end position="95"/>
    </location>
</feature>
<evidence type="ECO:0000259" key="2">
    <source>
        <dbReference type="SMART" id="SM00670"/>
    </source>
</evidence>
<feature type="region of interest" description="Disordered" evidence="1">
    <location>
        <begin position="1080"/>
        <end position="1108"/>
    </location>
</feature>
<gene>
    <name evidence="3" type="ORF">POSPLADRAFT_1065002</name>
</gene>
<dbReference type="SUPFAM" id="SSF48452">
    <property type="entry name" value="TPR-like"/>
    <property type="match status" value="1"/>
</dbReference>
<feature type="compositionally biased region" description="Acidic residues" evidence="1">
    <location>
        <begin position="1082"/>
        <end position="1108"/>
    </location>
</feature>
<feature type="region of interest" description="Disordered" evidence="1">
    <location>
        <begin position="550"/>
        <end position="602"/>
    </location>
</feature>
<keyword evidence="4" id="KW-1185">Reference proteome</keyword>
<feature type="region of interest" description="Disordered" evidence="1">
    <location>
        <begin position="316"/>
        <end position="346"/>
    </location>
</feature>
<dbReference type="PANTHER" id="PTHR15696:SF0">
    <property type="entry name" value="TELOMERASE-BINDING PROTEIN EST1A"/>
    <property type="match status" value="1"/>
</dbReference>
<feature type="region of interest" description="Disordered" evidence="1">
    <location>
        <begin position="1125"/>
        <end position="1154"/>
    </location>
</feature>
<proteinExistence type="predicted"/>
<feature type="compositionally biased region" description="Polar residues" evidence="1">
    <location>
        <begin position="33"/>
        <end position="47"/>
    </location>
</feature>
<feature type="compositionally biased region" description="Low complexity" evidence="1">
    <location>
        <begin position="316"/>
        <end position="329"/>
    </location>
</feature>
<feature type="region of interest" description="Disordered" evidence="1">
    <location>
        <begin position="805"/>
        <end position="843"/>
    </location>
</feature>
<dbReference type="GO" id="GO:0070034">
    <property type="term" value="F:telomerase RNA binding"/>
    <property type="evidence" value="ECO:0007669"/>
    <property type="project" value="TreeGrafter"/>
</dbReference>
<dbReference type="InterPro" id="IPR011990">
    <property type="entry name" value="TPR-like_helical_dom_sf"/>
</dbReference>
<dbReference type="InterPro" id="IPR002716">
    <property type="entry name" value="PIN_dom"/>
</dbReference>
<dbReference type="SUPFAM" id="SSF88723">
    <property type="entry name" value="PIN domain-like"/>
    <property type="match status" value="1"/>
</dbReference>
<dbReference type="Gene3D" id="3.40.50.1010">
    <property type="entry name" value="5'-nuclease"/>
    <property type="match status" value="1"/>
</dbReference>
<reference evidence="3 4" key="1">
    <citation type="submission" date="2017-04" db="EMBL/GenBank/DDBJ databases">
        <title>Genome Sequence of the Model Brown-Rot Fungus Postia placenta SB12.</title>
        <authorList>
            <consortium name="DOE Joint Genome Institute"/>
            <person name="Gaskell J."/>
            <person name="Kersten P."/>
            <person name="Larrondo L.F."/>
            <person name="Canessa P."/>
            <person name="Martinez D."/>
            <person name="Hibbett D."/>
            <person name="Schmoll M."/>
            <person name="Kubicek C.P."/>
            <person name="Martinez A.T."/>
            <person name="Yadav J."/>
            <person name="Master E."/>
            <person name="Magnuson J.K."/>
            <person name="James T."/>
            <person name="Yaver D."/>
            <person name="Berka R."/>
            <person name="Labutti K."/>
            <person name="Lipzen A."/>
            <person name="Aerts A."/>
            <person name="Barry K."/>
            <person name="Henrissat B."/>
            <person name="Blanchette R."/>
            <person name="Grigoriev I."/>
            <person name="Cullen D."/>
        </authorList>
    </citation>
    <scope>NUCLEOTIDE SEQUENCE [LARGE SCALE GENOMIC DNA]</scope>
    <source>
        <strain evidence="3 4">MAD-698-R-SB12</strain>
    </source>
</reference>
<protein>
    <recommendedName>
        <fullName evidence="2">PIN domain-containing protein</fullName>
    </recommendedName>
</protein>
<organism evidence="3 4">
    <name type="scientific">Postia placenta MAD-698-R-SB12</name>
    <dbReference type="NCBI Taxonomy" id="670580"/>
    <lineage>
        <taxon>Eukaryota</taxon>
        <taxon>Fungi</taxon>
        <taxon>Dikarya</taxon>
        <taxon>Basidiomycota</taxon>
        <taxon>Agaricomycotina</taxon>
        <taxon>Agaricomycetes</taxon>
        <taxon>Polyporales</taxon>
        <taxon>Adustoporiaceae</taxon>
        <taxon>Rhodonia</taxon>
    </lineage>
</organism>
<dbReference type="CDD" id="cd09880">
    <property type="entry name" value="PIN_Smg5-6-like"/>
    <property type="match status" value="1"/>
</dbReference>
<feature type="region of interest" description="Disordered" evidence="1">
    <location>
        <begin position="217"/>
        <end position="248"/>
    </location>
</feature>
<dbReference type="Gene3D" id="1.25.40.10">
    <property type="entry name" value="Tetratricopeptide repeat domain"/>
    <property type="match status" value="1"/>
</dbReference>
<feature type="region of interest" description="Disordered" evidence="1">
    <location>
        <begin position="266"/>
        <end position="299"/>
    </location>
</feature>
<dbReference type="GO" id="GO:0004540">
    <property type="term" value="F:RNA nuclease activity"/>
    <property type="evidence" value="ECO:0007669"/>
    <property type="project" value="UniProtKB-ARBA"/>
</dbReference>
<sequence length="1336" mass="148334">MSKRWICGGNGGELGRALRVARGTAMAEEARRSISSRPTAQSLSFSSPPRLWRPGRLLATLSSSALPFAMQDSPPFNPAASARRTNRDRDPAQPTDLADRIVALQRRQAAVTKPRERAERPPLPSSSTLRPRPPSPRRLHAPLHPNPSIIVSQSSSSAMEADADDFSRRLKISASSPRTSHAKPHAGPSGSPGKLYNPNADYSRRPILTAEPDTISDAASSSYAPRGPAPHGPRAHQPPAQSRAAPDAHRQLFDHRKDDPVKFSVLTRPQASSNVGGSPSSGRPTPTPKSSGDYVSASSTSSASYAHSTISSNFTLSSATTDSSAPSSLFDNAGHARRSEDSASSTNAFSMQLKKLYRAISALEAKILGEDRDKDREDDGERDVQRVGVLLKGRPGPGGTETKVGEDESERWRRLMIDHKELAEKMHQMLTLTLAPAVPASLRNIPTKYNLIIRLWTHAFHRLLESLRRAATPPNNSPIALEYLQDFIYYSYAFYSGLLEERNLFDFRSTWVEALGDLARYRMATCALLDNMQAASSSITPSGAAPLLNAHLSAPQPVDPEMDDSSDKPAIPAGKPVSPTPAARIDDSPPSSPDMRQQQQDVPSVGLAAARMMELEPEKERWRQIARDWFARGLSLTPGTGKLHHHLGLLSREEDASDEELRALYHFVKSMIALHPFSKARESILQLWSPAAQARRQLPEAGLTELFVALHGMLFTNIQLDDFRRVLERFEEKLYIEESAAVQERDWIMMAIVNLGAVLEYGRPNAAMRRVSGLATRDAHQTKPGVSPMVANAVAGKVKLMAKRAEEDEKSMDVDDEDDTTEPKPSPMRTSPIMPEPPSSPELPQSLKMGLLLSFSMFAHVLEKPMRKPSPFAHSTLNPYITIFLTFLATTVKDSQTLAALERVIPWTALVKFLNSAPRRLIFREYHKERGDAPPLLTSGCNPMPEDWCLRGMGWGGKRVYPMGFWSKEADSGERNIEMEVLDKVEAGDQRDGIIEKDDDDSRADSRDSELMKRWVRIARAGLKIAKYVNGFEYIPPAREEERGQWRIGGALAAKVTRWQDDDRREREEEERRLRGRRWDDDSMDVDDDEGLAADASSDDTEDDEYDSAEVKALKARRRYLKSLQTTSRGAAPSVGRRQRPRQSNFGRSSRPKQSIRAVPGFTVLVFDTNILLSSLPAFSSLVESLQWTVVVPLPVIMELDGLTQNQHTELGSAAGSALQYITTHFRSHGKSLKVQTSKGNYLNSLTVRTEQVDFTDEASWERNMDDLILRATIWQDEHWIDRSNMLQPGDGPRDTTGAAKVVLLTFDRMLRLKARSRQLSAANEQDLATILSTSR</sequence>
<feature type="region of interest" description="Disordered" evidence="1">
    <location>
        <begin position="107"/>
        <end position="201"/>
    </location>
</feature>
<dbReference type="GeneID" id="36326835"/>
<evidence type="ECO:0000256" key="1">
    <source>
        <dbReference type="SAM" id="MobiDB-lite"/>
    </source>
</evidence>
<dbReference type="SMART" id="SM00670">
    <property type="entry name" value="PINc"/>
    <property type="match status" value="1"/>
</dbReference>
<dbReference type="PANTHER" id="PTHR15696">
    <property type="entry name" value="SMG-7 SUPPRESSOR WITH MORPHOLOGICAL EFFECT ON GENITALIA PROTEIN 7"/>
    <property type="match status" value="1"/>
</dbReference>
<feature type="region of interest" description="Disordered" evidence="1">
    <location>
        <begin position="30"/>
        <end position="49"/>
    </location>
</feature>
<dbReference type="Pfam" id="PF13638">
    <property type="entry name" value="PIN_4"/>
    <property type="match status" value="1"/>
</dbReference>
<feature type="compositionally biased region" description="Low complexity" evidence="1">
    <location>
        <begin position="276"/>
        <end position="299"/>
    </location>
</feature>
<dbReference type="InterPro" id="IPR029060">
    <property type="entry name" value="PIN-like_dom_sf"/>
</dbReference>
<dbReference type="GO" id="GO:0042162">
    <property type="term" value="F:telomeric DNA binding"/>
    <property type="evidence" value="ECO:0007669"/>
    <property type="project" value="TreeGrafter"/>
</dbReference>
<dbReference type="InterPro" id="IPR045153">
    <property type="entry name" value="Est1/Ebs1-like"/>
</dbReference>
<dbReference type="EMBL" id="KZ110593">
    <property type="protein sequence ID" value="OSX64950.1"/>
    <property type="molecule type" value="Genomic_DNA"/>
</dbReference>
<name>A0A1X6N8V8_9APHY</name>
<accession>A0A1X6N8V8</accession>
<dbReference type="Pfam" id="PF10373">
    <property type="entry name" value="EST1_DNA_bind"/>
    <property type="match status" value="1"/>
</dbReference>
<dbReference type="InterPro" id="IPR018834">
    <property type="entry name" value="DNA/RNA-bd_Est1-type"/>
</dbReference>
<dbReference type="GO" id="GO:0005697">
    <property type="term" value="C:telomerase holoenzyme complex"/>
    <property type="evidence" value="ECO:0007669"/>
    <property type="project" value="TreeGrafter"/>
</dbReference>
<dbReference type="OrthoDB" id="2017974at2759"/>
<dbReference type="Proteomes" id="UP000194127">
    <property type="component" value="Unassembled WGS sequence"/>
</dbReference>
<evidence type="ECO:0000313" key="3">
    <source>
        <dbReference type="EMBL" id="OSX64950.1"/>
    </source>
</evidence>